<dbReference type="PROSITE" id="PS50811">
    <property type="entry name" value="WRKY"/>
    <property type="match status" value="1"/>
</dbReference>
<dbReference type="SMART" id="SM00774">
    <property type="entry name" value="WRKY"/>
    <property type="match status" value="1"/>
</dbReference>
<sequence length="120" mass="13649">MEEIVSLIFHGGKLVKELEESLPNIANQPHVLISSCDEISRVFGNAREQLTLAVQDYGTHHEGYYRCTHQKLYNCPAKKHVQRLNNDPYTFEGTYQGEHTCIMSSTAPSMPPPSLLYQKQ</sequence>
<keyword evidence="3 7" id="KW-0238">DNA-binding</keyword>
<comment type="subcellular location">
    <subcellularLocation>
        <location evidence="1">Nucleus</location>
    </subcellularLocation>
</comment>
<protein>
    <submittedName>
        <fullName evidence="7">DNA-binding WRKY</fullName>
    </submittedName>
</protein>
<dbReference type="GO" id="GO:0003700">
    <property type="term" value="F:DNA-binding transcription factor activity"/>
    <property type="evidence" value="ECO:0007669"/>
    <property type="project" value="InterPro"/>
</dbReference>
<accession>A0A103QQ39</accession>
<evidence type="ECO:0000256" key="3">
    <source>
        <dbReference type="ARBA" id="ARBA00023125"/>
    </source>
</evidence>
<keyword evidence="4" id="KW-0804">Transcription</keyword>
<dbReference type="AlphaFoldDB" id="A0A103QQ39"/>
<dbReference type="SUPFAM" id="SSF118290">
    <property type="entry name" value="WRKY DNA-binding domain"/>
    <property type="match status" value="1"/>
</dbReference>
<evidence type="ECO:0000259" key="6">
    <source>
        <dbReference type="PROSITE" id="PS50811"/>
    </source>
</evidence>
<keyword evidence="5" id="KW-0539">Nucleus</keyword>
<gene>
    <name evidence="7" type="ORF">Ccrd_026366</name>
</gene>
<dbReference type="Gene3D" id="2.20.25.80">
    <property type="entry name" value="WRKY domain"/>
    <property type="match status" value="1"/>
</dbReference>
<dbReference type="Proteomes" id="UP000243975">
    <property type="component" value="Unassembled WGS sequence"/>
</dbReference>
<evidence type="ECO:0000256" key="4">
    <source>
        <dbReference type="ARBA" id="ARBA00023163"/>
    </source>
</evidence>
<evidence type="ECO:0000256" key="2">
    <source>
        <dbReference type="ARBA" id="ARBA00023015"/>
    </source>
</evidence>
<evidence type="ECO:0000256" key="1">
    <source>
        <dbReference type="ARBA" id="ARBA00004123"/>
    </source>
</evidence>
<dbReference type="GO" id="GO:0005634">
    <property type="term" value="C:nucleus"/>
    <property type="evidence" value="ECO:0007669"/>
    <property type="project" value="UniProtKB-SubCell"/>
</dbReference>
<dbReference type="Gramene" id="KVG53486">
    <property type="protein sequence ID" value="KVG53486"/>
    <property type="gene ID" value="Ccrd_026366"/>
</dbReference>
<organism evidence="7 8">
    <name type="scientific">Cynara cardunculus var. scolymus</name>
    <name type="common">Globe artichoke</name>
    <name type="synonym">Cynara scolymus</name>
    <dbReference type="NCBI Taxonomy" id="59895"/>
    <lineage>
        <taxon>Eukaryota</taxon>
        <taxon>Viridiplantae</taxon>
        <taxon>Streptophyta</taxon>
        <taxon>Embryophyta</taxon>
        <taxon>Tracheophyta</taxon>
        <taxon>Spermatophyta</taxon>
        <taxon>Magnoliopsida</taxon>
        <taxon>eudicotyledons</taxon>
        <taxon>Gunneridae</taxon>
        <taxon>Pentapetalae</taxon>
        <taxon>asterids</taxon>
        <taxon>campanulids</taxon>
        <taxon>Asterales</taxon>
        <taxon>Asteraceae</taxon>
        <taxon>Carduoideae</taxon>
        <taxon>Cardueae</taxon>
        <taxon>Carduinae</taxon>
        <taxon>Cynara</taxon>
    </lineage>
</organism>
<keyword evidence="8" id="KW-1185">Reference proteome</keyword>
<evidence type="ECO:0000313" key="7">
    <source>
        <dbReference type="EMBL" id="KVG53486.1"/>
    </source>
</evidence>
<dbReference type="GO" id="GO:0043565">
    <property type="term" value="F:sequence-specific DNA binding"/>
    <property type="evidence" value="ECO:0007669"/>
    <property type="project" value="InterPro"/>
</dbReference>
<dbReference type="PANTHER" id="PTHR31282">
    <property type="entry name" value="WRKY TRANSCRIPTION FACTOR 21-RELATED"/>
    <property type="match status" value="1"/>
</dbReference>
<dbReference type="STRING" id="59895.A0A103QQ39"/>
<keyword evidence="2" id="KW-0805">Transcription regulation</keyword>
<feature type="domain" description="WRKY" evidence="6">
    <location>
        <begin position="63"/>
        <end position="99"/>
    </location>
</feature>
<dbReference type="InterPro" id="IPR044810">
    <property type="entry name" value="WRKY_plant"/>
</dbReference>
<name>A0A103QQ39_CYNCS</name>
<evidence type="ECO:0000313" key="8">
    <source>
        <dbReference type="Proteomes" id="UP000243975"/>
    </source>
</evidence>
<evidence type="ECO:0000256" key="5">
    <source>
        <dbReference type="ARBA" id="ARBA00023242"/>
    </source>
</evidence>
<dbReference type="InterPro" id="IPR003657">
    <property type="entry name" value="WRKY_dom"/>
</dbReference>
<dbReference type="InterPro" id="IPR036576">
    <property type="entry name" value="WRKY_dom_sf"/>
</dbReference>
<dbReference type="Pfam" id="PF03106">
    <property type="entry name" value="WRKY"/>
    <property type="match status" value="1"/>
</dbReference>
<reference evidence="7 8" key="1">
    <citation type="journal article" date="2016" name="Sci. Rep.">
        <title>The genome sequence of the outbreeding globe artichoke constructed de novo incorporating a phase-aware low-pass sequencing strategy of F1 progeny.</title>
        <authorList>
            <person name="Scaglione D."/>
            <person name="Reyes-Chin-Wo S."/>
            <person name="Acquadro A."/>
            <person name="Froenicke L."/>
            <person name="Portis E."/>
            <person name="Beitel C."/>
            <person name="Tirone M."/>
            <person name="Mauro R."/>
            <person name="Lo Monaco A."/>
            <person name="Mauromicale G."/>
            <person name="Faccioli P."/>
            <person name="Cattivelli L."/>
            <person name="Rieseberg L."/>
            <person name="Michelmore R."/>
            <person name="Lanteri S."/>
        </authorList>
    </citation>
    <scope>NUCLEOTIDE SEQUENCE [LARGE SCALE GENOMIC DNA]</scope>
    <source>
        <strain evidence="7">2C</strain>
    </source>
</reference>
<dbReference type="EMBL" id="LEKV01007991">
    <property type="protein sequence ID" value="KVG53486.1"/>
    <property type="molecule type" value="Genomic_DNA"/>
</dbReference>
<comment type="caution">
    <text evidence="7">The sequence shown here is derived from an EMBL/GenBank/DDBJ whole genome shotgun (WGS) entry which is preliminary data.</text>
</comment>
<proteinExistence type="predicted"/>